<organism evidence="2 3">
    <name type="scientific">Dendrobium thyrsiflorum</name>
    <name type="common">Pinecone-like raceme dendrobium</name>
    <name type="synonym">Orchid</name>
    <dbReference type="NCBI Taxonomy" id="117978"/>
    <lineage>
        <taxon>Eukaryota</taxon>
        <taxon>Viridiplantae</taxon>
        <taxon>Streptophyta</taxon>
        <taxon>Embryophyta</taxon>
        <taxon>Tracheophyta</taxon>
        <taxon>Spermatophyta</taxon>
        <taxon>Magnoliopsida</taxon>
        <taxon>Liliopsida</taxon>
        <taxon>Asparagales</taxon>
        <taxon>Orchidaceae</taxon>
        <taxon>Epidendroideae</taxon>
        <taxon>Malaxideae</taxon>
        <taxon>Dendrobiinae</taxon>
        <taxon>Dendrobium</taxon>
    </lineage>
</organism>
<gene>
    <name evidence="2" type="ORF">M5K25_006445</name>
</gene>
<sequence length="314" mass="35584">MSVEPEEVRRDACDEAGDPKVSFSVFVTDRQTTYTRSSPARWDGKPAFETCNKENPPIKTQKFMTKPDPLSGSLALLENAASNVEGRKPQFCISIDLDPSAAILSSCQDYQLSQTDSCSDPKFPQKESVAEIRPLEPSYCEHVKQNLDDSTPNNQNKSKATKWSYVGIIPASAVRAFIVENTHVVEVGSLQPPVQFEASYGLGKRAVIPYLSESKDNQRLKHSSYRQERTEVSKPRSKIRTEENREEMQNRKIFIISCGDKGNTKLLGSREEELAYDLRKENSENGFGRYGRTEMEMEMEMEMEKQRSLSVMKQ</sequence>
<accession>A0ABD0VB93</accession>
<reference evidence="2 3" key="1">
    <citation type="journal article" date="2024" name="Plant Biotechnol. J.">
        <title>Dendrobium thyrsiflorum genome and its molecular insights into genes involved in important horticultural traits.</title>
        <authorList>
            <person name="Chen B."/>
            <person name="Wang J.Y."/>
            <person name="Zheng P.J."/>
            <person name="Li K.L."/>
            <person name="Liang Y.M."/>
            <person name="Chen X.F."/>
            <person name="Zhang C."/>
            <person name="Zhao X."/>
            <person name="He X."/>
            <person name="Zhang G.Q."/>
            <person name="Liu Z.J."/>
            <person name="Xu Q."/>
        </authorList>
    </citation>
    <scope>NUCLEOTIDE SEQUENCE [LARGE SCALE GENOMIC DNA]</scope>
    <source>
        <strain evidence="2">GZMU011</strain>
    </source>
</reference>
<name>A0ABD0VB93_DENTH</name>
<dbReference type="AlphaFoldDB" id="A0ABD0VB93"/>
<dbReference type="Proteomes" id="UP001552299">
    <property type="component" value="Unassembled WGS sequence"/>
</dbReference>
<comment type="caution">
    <text evidence="2">The sequence shown here is derived from an EMBL/GenBank/DDBJ whole genome shotgun (WGS) entry which is preliminary data.</text>
</comment>
<dbReference type="EMBL" id="JANQDX010000006">
    <property type="protein sequence ID" value="KAL0922457.1"/>
    <property type="molecule type" value="Genomic_DNA"/>
</dbReference>
<protein>
    <submittedName>
        <fullName evidence="2">Uncharacterized protein</fullName>
    </submittedName>
</protein>
<feature type="region of interest" description="Disordered" evidence="1">
    <location>
        <begin position="218"/>
        <end position="245"/>
    </location>
</feature>
<proteinExistence type="predicted"/>
<evidence type="ECO:0000256" key="1">
    <source>
        <dbReference type="SAM" id="MobiDB-lite"/>
    </source>
</evidence>
<keyword evidence="3" id="KW-1185">Reference proteome</keyword>
<evidence type="ECO:0000313" key="2">
    <source>
        <dbReference type="EMBL" id="KAL0922457.1"/>
    </source>
</evidence>
<evidence type="ECO:0000313" key="3">
    <source>
        <dbReference type="Proteomes" id="UP001552299"/>
    </source>
</evidence>
<feature type="region of interest" description="Disordered" evidence="1">
    <location>
        <begin position="36"/>
        <end position="57"/>
    </location>
</feature>